<dbReference type="AlphaFoldDB" id="A0A9N8VVM7"/>
<reference evidence="1" key="1">
    <citation type="submission" date="2021-06" db="EMBL/GenBank/DDBJ databases">
        <authorList>
            <person name="Kallberg Y."/>
            <person name="Tangrot J."/>
            <person name="Rosling A."/>
        </authorList>
    </citation>
    <scope>NUCLEOTIDE SEQUENCE</scope>
    <source>
        <strain evidence="1">FL130A</strain>
    </source>
</reference>
<evidence type="ECO:0000313" key="2">
    <source>
        <dbReference type="Proteomes" id="UP000789508"/>
    </source>
</evidence>
<organism evidence="1 2">
    <name type="scientific">Ambispora leptoticha</name>
    <dbReference type="NCBI Taxonomy" id="144679"/>
    <lineage>
        <taxon>Eukaryota</taxon>
        <taxon>Fungi</taxon>
        <taxon>Fungi incertae sedis</taxon>
        <taxon>Mucoromycota</taxon>
        <taxon>Glomeromycotina</taxon>
        <taxon>Glomeromycetes</taxon>
        <taxon>Archaeosporales</taxon>
        <taxon>Ambisporaceae</taxon>
        <taxon>Ambispora</taxon>
    </lineage>
</organism>
<dbReference type="EMBL" id="CAJVPS010000232">
    <property type="protein sequence ID" value="CAG8467982.1"/>
    <property type="molecule type" value="Genomic_DNA"/>
</dbReference>
<dbReference type="Proteomes" id="UP000789508">
    <property type="component" value="Unassembled WGS sequence"/>
</dbReference>
<evidence type="ECO:0000313" key="1">
    <source>
        <dbReference type="EMBL" id="CAG8467982.1"/>
    </source>
</evidence>
<proteinExistence type="predicted"/>
<name>A0A9N8VVM7_9GLOM</name>
<sequence length="74" mass="9223">MSKRLKERGIEPTEEQRQLFESFFESLIRNVANNLVEQRKVYEMDEEIRRQDELEKEQMIRRTLQMQIMELYKI</sequence>
<gene>
    <name evidence="1" type="ORF">ALEPTO_LOCUS1871</name>
</gene>
<comment type="caution">
    <text evidence="1">The sequence shown here is derived from an EMBL/GenBank/DDBJ whole genome shotgun (WGS) entry which is preliminary data.</text>
</comment>
<keyword evidence="2" id="KW-1185">Reference proteome</keyword>
<accession>A0A9N8VVM7</accession>
<protein>
    <submittedName>
        <fullName evidence="1">10341_t:CDS:1</fullName>
    </submittedName>
</protein>